<accession>A0A0J7XZH2</accession>
<evidence type="ECO:0000313" key="1">
    <source>
        <dbReference type="EMBL" id="KMS56608.1"/>
    </source>
</evidence>
<name>A0A0J7XZH2_9SPHN</name>
<dbReference type="EMBL" id="JACU01000004">
    <property type="protein sequence ID" value="KMS56608.1"/>
    <property type="molecule type" value="Genomic_DNA"/>
</dbReference>
<dbReference type="PATRIC" id="fig|1114963.3.peg.1543"/>
<dbReference type="Proteomes" id="UP000052268">
    <property type="component" value="Unassembled WGS sequence"/>
</dbReference>
<proteinExistence type="predicted"/>
<protein>
    <recommendedName>
        <fullName evidence="3">Apea-like HEPN domain-containing protein</fullName>
    </recommendedName>
</protein>
<gene>
    <name evidence="1" type="ORF">V474_13675</name>
</gene>
<sequence>MPISMTPADLIADFDAHEPLARTKANWLAKQAASASTYASVEHVVTEDDEVGDVKWRRSFDHHLCFMRAGIARTFMRRDCFVGLSVIDDLIFQAVKAGRPDIVAEVINAIVGHQLHDPGMIVFPLHGFGIARPYADTMRRGLHPQLLLESAGLCVMAQTNDIEKTITLLDDARVSMGITHAFDSQGIRSYTAGNRLSWLHSNPVMAFRFNSYSHDPYENQLFYQLRMRTMTALLLMTSLKAPCLSSEIGSDRANNQETLDINHYLRIEVSPRLERLEAERIPRNVDALSLVEASDVGVRISLAGWNDLKANGELDSYLATLRQIETGYLTHQILDRRETKEASLYVKLVRSLDYFRRSFRANVRPSERVIMLAIAFETLLTDSYSGGVTARIRRRAATCLQQAGMPPALNGAVEQLFDARGKFVHSGFGPEDISLHDARLAYVACLATVTRLAQGATLVDPVIGTLLNDKPAPTPFWVRTKQAWRTLRGS</sequence>
<organism evidence="1 2">
    <name type="scientific">Novosphingobium barchaimii LL02</name>
    <dbReference type="NCBI Taxonomy" id="1114963"/>
    <lineage>
        <taxon>Bacteria</taxon>
        <taxon>Pseudomonadati</taxon>
        <taxon>Pseudomonadota</taxon>
        <taxon>Alphaproteobacteria</taxon>
        <taxon>Sphingomonadales</taxon>
        <taxon>Sphingomonadaceae</taxon>
        <taxon>Novosphingobium</taxon>
    </lineage>
</organism>
<evidence type="ECO:0008006" key="3">
    <source>
        <dbReference type="Google" id="ProtNLM"/>
    </source>
</evidence>
<comment type="caution">
    <text evidence="1">The sequence shown here is derived from an EMBL/GenBank/DDBJ whole genome shotgun (WGS) entry which is preliminary data.</text>
</comment>
<reference evidence="1 2" key="1">
    <citation type="journal article" date="2015" name="G3 (Bethesda)">
        <title>Insights into Ongoing Evolution of the Hexachlorocyclohexane Catabolic Pathway from Comparative Genomics of Ten Sphingomonadaceae Strains.</title>
        <authorList>
            <person name="Pearce S.L."/>
            <person name="Oakeshott J.G."/>
            <person name="Pandey G."/>
        </authorList>
    </citation>
    <scope>NUCLEOTIDE SEQUENCE [LARGE SCALE GENOMIC DNA]</scope>
    <source>
        <strain evidence="1 2">LL02</strain>
    </source>
</reference>
<dbReference type="AlphaFoldDB" id="A0A0J7XZH2"/>
<keyword evidence="2" id="KW-1185">Reference proteome</keyword>
<evidence type="ECO:0000313" key="2">
    <source>
        <dbReference type="Proteomes" id="UP000052268"/>
    </source>
</evidence>